<dbReference type="PANTHER" id="PTHR45266">
    <property type="entry name" value="OXALOACETATE DECARBOXYLASE ALPHA CHAIN"/>
    <property type="match status" value="1"/>
</dbReference>
<dbReference type="Gene3D" id="2.40.50.100">
    <property type="match status" value="1"/>
</dbReference>
<keyword evidence="1" id="KW-0092">Biotin</keyword>
<accession>A0A451ABQ2</accession>
<dbReference type="CDD" id="cd06850">
    <property type="entry name" value="biotinyl_domain"/>
    <property type="match status" value="1"/>
</dbReference>
<dbReference type="EMBL" id="CAADFW010000095">
    <property type="protein sequence ID" value="VFK63447.1"/>
    <property type="molecule type" value="Genomic_DNA"/>
</dbReference>
<dbReference type="SUPFAM" id="SSF51230">
    <property type="entry name" value="Single hybrid motif"/>
    <property type="match status" value="1"/>
</dbReference>
<protein>
    <submittedName>
        <fullName evidence="3">Biotin-requiring enzyme</fullName>
    </submittedName>
</protein>
<organism evidence="3">
    <name type="scientific">Candidatus Kentrum sp. TC</name>
    <dbReference type="NCBI Taxonomy" id="2126339"/>
    <lineage>
        <taxon>Bacteria</taxon>
        <taxon>Pseudomonadati</taxon>
        <taxon>Pseudomonadota</taxon>
        <taxon>Gammaproteobacteria</taxon>
        <taxon>Candidatus Kentrum</taxon>
    </lineage>
</organism>
<dbReference type="AlphaFoldDB" id="A0A451ABQ2"/>
<dbReference type="InterPro" id="IPR001882">
    <property type="entry name" value="Biotin_BS"/>
</dbReference>
<feature type="domain" description="Lipoyl-binding" evidence="2">
    <location>
        <begin position="78"/>
        <end position="159"/>
    </location>
</feature>
<evidence type="ECO:0000259" key="2">
    <source>
        <dbReference type="PROSITE" id="PS50968"/>
    </source>
</evidence>
<sequence>MGIETEINLVCSCIALLNLLSKEEPNPMEKKFKITVDGKSYNVTVEDLSAGSGMTIPAPGDMAVPIASVAVPEAPTAAPTVTASELEAGADDKASPLAGIVVSVEVSVGQQVKAGDVVVIIEAMKMKTKVTAHKSGDIANIAVKPGDGVTAGQVLLTIR</sequence>
<dbReference type="PROSITE" id="PS50968">
    <property type="entry name" value="BIOTINYL_LIPOYL"/>
    <property type="match status" value="1"/>
</dbReference>
<dbReference type="Pfam" id="PF00364">
    <property type="entry name" value="Biotin_lipoyl"/>
    <property type="match status" value="1"/>
</dbReference>
<reference evidence="3" key="1">
    <citation type="submission" date="2019-02" db="EMBL/GenBank/DDBJ databases">
        <authorList>
            <person name="Gruber-Vodicka R. H."/>
            <person name="Seah K. B. B."/>
        </authorList>
    </citation>
    <scope>NUCLEOTIDE SEQUENCE</scope>
    <source>
        <strain evidence="3">BECK_BZ126</strain>
    </source>
</reference>
<dbReference type="PROSITE" id="PS00188">
    <property type="entry name" value="BIOTIN"/>
    <property type="match status" value="1"/>
</dbReference>
<evidence type="ECO:0000256" key="1">
    <source>
        <dbReference type="ARBA" id="ARBA00023267"/>
    </source>
</evidence>
<dbReference type="InterPro" id="IPR011053">
    <property type="entry name" value="Single_hybrid_motif"/>
</dbReference>
<name>A0A451ABQ2_9GAMM</name>
<dbReference type="InterPro" id="IPR050709">
    <property type="entry name" value="Biotin_Carboxyl_Carrier/Decarb"/>
</dbReference>
<dbReference type="FunFam" id="2.40.50.100:FF:000003">
    <property type="entry name" value="Acetyl-CoA carboxylase biotin carboxyl carrier protein"/>
    <property type="match status" value="1"/>
</dbReference>
<proteinExistence type="predicted"/>
<evidence type="ECO:0000313" key="3">
    <source>
        <dbReference type="EMBL" id="VFK63447.1"/>
    </source>
</evidence>
<dbReference type="PANTHER" id="PTHR45266:SF3">
    <property type="entry name" value="OXALOACETATE DECARBOXYLASE ALPHA CHAIN"/>
    <property type="match status" value="1"/>
</dbReference>
<gene>
    <name evidence="3" type="ORF">BECKTC1821F_GA0114240_10956</name>
</gene>
<dbReference type="InterPro" id="IPR000089">
    <property type="entry name" value="Biotin_lipoyl"/>
</dbReference>